<evidence type="ECO:0000256" key="5">
    <source>
        <dbReference type="ARBA" id="ARBA00022801"/>
    </source>
</evidence>
<evidence type="ECO:0000313" key="14">
    <source>
        <dbReference type="Proteomes" id="UP000783287"/>
    </source>
</evidence>
<keyword evidence="7" id="KW-0546">Nucleotide metabolism</keyword>
<dbReference type="EC" id="3.6.1.73" evidence="9"/>
<comment type="catalytic activity">
    <reaction evidence="10">
        <text>ITP + H2O = IDP + phosphate + H(+)</text>
        <dbReference type="Rhea" id="RHEA:28330"/>
        <dbReference type="ChEBI" id="CHEBI:15377"/>
        <dbReference type="ChEBI" id="CHEBI:15378"/>
        <dbReference type="ChEBI" id="CHEBI:43474"/>
        <dbReference type="ChEBI" id="CHEBI:58280"/>
        <dbReference type="ChEBI" id="CHEBI:61402"/>
        <dbReference type="EC" id="3.6.1.73"/>
    </reaction>
</comment>
<proteinExistence type="predicted"/>
<organism evidence="13 14">
    <name type="scientific">Candidatus Dojkabacteria bacterium</name>
    <dbReference type="NCBI Taxonomy" id="2099670"/>
    <lineage>
        <taxon>Bacteria</taxon>
        <taxon>Candidatus Dojkabacteria</taxon>
    </lineage>
</organism>
<dbReference type="GO" id="GO:0000166">
    <property type="term" value="F:nucleotide binding"/>
    <property type="evidence" value="ECO:0007669"/>
    <property type="project" value="UniProtKB-KW"/>
</dbReference>
<evidence type="ECO:0000256" key="9">
    <source>
        <dbReference type="ARBA" id="ARBA00038901"/>
    </source>
</evidence>
<sequence length="170" mass="19564">MLKIAVATDSRYKLNAIKKAIFALDIDAEILNADVTTGVPDQPTNDKVQQGAINRAENILEVFREADLGVGVEFGYELHEGKYHMICWACIVTRSGEKLTEHSSSLELPKILVSYLEDDINVASDLNQILDKLPEREYTRIFRQYLKKRVFIYESVNNVFLRYLLDKEMY</sequence>
<evidence type="ECO:0000256" key="3">
    <source>
        <dbReference type="ARBA" id="ARBA00022723"/>
    </source>
</evidence>
<dbReference type="PANTHER" id="PTHR34699:SF2">
    <property type="entry name" value="NON-CANONICAL PURINE NTP PHOSPHATASE_PRRC1 DOMAIN-CONTAINING PROTEIN"/>
    <property type="match status" value="1"/>
</dbReference>
<gene>
    <name evidence="13" type="ORF">KC909_00250</name>
</gene>
<evidence type="ECO:0000313" key="13">
    <source>
        <dbReference type="EMBL" id="MCA9382775.1"/>
    </source>
</evidence>
<dbReference type="InterPro" id="IPR029001">
    <property type="entry name" value="ITPase-like_fam"/>
</dbReference>
<dbReference type="Gene3D" id="3.90.950.10">
    <property type="match status" value="1"/>
</dbReference>
<dbReference type="GO" id="GO:0103023">
    <property type="term" value="F:ITPase activity"/>
    <property type="evidence" value="ECO:0007669"/>
    <property type="project" value="UniProtKB-EC"/>
</dbReference>
<evidence type="ECO:0000259" key="12">
    <source>
        <dbReference type="Pfam" id="PF01931"/>
    </source>
</evidence>
<dbReference type="PANTHER" id="PTHR34699">
    <property type="match status" value="1"/>
</dbReference>
<evidence type="ECO:0000256" key="2">
    <source>
        <dbReference type="ARBA" id="ARBA00001946"/>
    </source>
</evidence>
<keyword evidence="5" id="KW-0378">Hydrolase</keyword>
<dbReference type="InterPro" id="IPR026533">
    <property type="entry name" value="NTPase/PRRC1"/>
</dbReference>
<evidence type="ECO:0000256" key="4">
    <source>
        <dbReference type="ARBA" id="ARBA00022741"/>
    </source>
</evidence>
<comment type="caution">
    <text evidence="13">The sequence shown here is derived from an EMBL/GenBank/DDBJ whole genome shotgun (WGS) entry which is preliminary data.</text>
</comment>
<protein>
    <recommendedName>
        <fullName evidence="9">inosine/xanthosine triphosphatase</fullName>
        <ecNumber evidence="9">3.6.1.73</ecNumber>
    </recommendedName>
</protein>
<dbReference type="GO" id="GO:0009117">
    <property type="term" value="P:nucleotide metabolic process"/>
    <property type="evidence" value="ECO:0007669"/>
    <property type="project" value="UniProtKB-KW"/>
</dbReference>
<dbReference type="AlphaFoldDB" id="A0A955L4K5"/>
<keyword evidence="8" id="KW-0464">Manganese</keyword>
<evidence type="ECO:0000256" key="10">
    <source>
        <dbReference type="ARBA" id="ARBA00048174"/>
    </source>
</evidence>
<evidence type="ECO:0000256" key="1">
    <source>
        <dbReference type="ARBA" id="ARBA00001936"/>
    </source>
</evidence>
<reference evidence="13" key="2">
    <citation type="journal article" date="2021" name="Microbiome">
        <title>Successional dynamics and alternative stable states in a saline activated sludge microbial community over 9 years.</title>
        <authorList>
            <person name="Wang Y."/>
            <person name="Ye J."/>
            <person name="Ju F."/>
            <person name="Liu L."/>
            <person name="Boyd J.A."/>
            <person name="Deng Y."/>
            <person name="Parks D.H."/>
            <person name="Jiang X."/>
            <person name="Yin X."/>
            <person name="Woodcroft B.J."/>
            <person name="Tyson G.W."/>
            <person name="Hugenholtz P."/>
            <person name="Polz M.F."/>
            <person name="Zhang T."/>
        </authorList>
    </citation>
    <scope>NUCLEOTIDE SEQUENCE</scope>
    <source>
        <strain evidence="13">HKST-UBA14</strain>
    </source>
</reference>
<evidence type="ECO:0000256" key="8">
    <source>
        <dbReference type="ARBA" id="ARBA00023211"/>
    </source>
</evidence>
<comment type="cofactor">
    <cofactor evidence="2">
        <name>Mg(2+)</name>
        <dbReference type="ChEBI" id="CHEBI:18420"/>
    </cofactor>
</comment>
<comment type="cofactor">
    <cofactor evidence="1">
        <name>Mn(2+)</name>
        <dbReference type="ChEBI" id="CHEBI:29035"/>
    </cofactor>
</comment>
<dbReference type="Proteomes" id="UP000783287">
    <property type="component" value="Unassembled WGS sequence"/>
</dbReference>
<evidence type="ECO:0000256" key="6">
    <source>
        <dbReference type="ARBA" id="ARBA00022842"/>
    </source>
</evidence>
<keyword evidence="6" id="KW-0460">Magnesium</keyword>
<dbReference type="EMBL" id="JAGQLK010000003">
    <property type="protein sequence ID" value="MCA9382775.1"/>
    <property type="molecule type" value="Genomic_DNA"/>
</dbReference>
<accession>A0A955L4K5</accession>
<comment type="catalytic activity">
    <reaction evidence="11">
        <text>XTP + H2O = XDP + phosphate + H(+)</text>
        <dbReference type="Rhea" id="RHEA:28406"/>
        <dbReference type="ChEBI" id="CHEBI:15377"/>
        <dbReference type="ChEBI" id="CHEBI:15378"/>
        <dbReference type="ChEBI" id="CHEBI:43474"/>
        <dbReference type="ChEBI" id="CHEBI:59884"/>
        <dbReference type="ChEBI" id="CHEBI:61314"/>
        <dbReference type="EC" id="3.6.1.73"/>
    </reaction>
</comment>
<evidence type="ECO:0000256" key="7">
    <source>
        <dbReference type="ARBA" id="ARBA00023080"/>
    </source>
</evidence>
<evidence type="ECO:0000256" key="11">
    <source>
        <dbReference type="ARBA" id="ARBA00048781"/>
    </source>
</evidence>
<dbReference type="Pfam" id="PF01931">
    <property type="entry name" value="NTPase_I-T"/>
    <property type="match status" value="1"/>
</dbReference>
<name>A0A955L4K5_9BACT</name>
<dbReference type="SUPFAM" id="SSF52972">
    <property type="entry name" value="ITPase-like"/>
    <property type="match status" value="1"/>
</dbReference>
<feature type="domain" description="Non-canonical purine NTP phosphatase/PRRC1" evidence="12">
    <location>
        <begin position="11"/>
        <end position="129"/>
    </location>
</feature>
<reference evidence="13" key="1">
    <citation type="submission" date="2020-04" db="EMBL/GenBank/DDBJ databases">
        <authorList>
            <person name="Zhang T."/>
        </authorList>
    </citation>
    <scope>NUCLEOTIDE SEQUENCE</scope>
    <source>
        <strain evidence="13">HKST-UBA14</strain>
    </source>
</reference>
<keyword evidence="3" id="KW-0479">Metal-binding</keyword>
<dbReference type="GO" id="GO:0046872">
    <property type="term" value="F:metal ion binding"/>
    <property type="evidence" value="ECO:0007669"/>
    <property type="project" value="UniProtKB-KW"/>
</dbReference>
<dbReference type="InterPro" id="IPR050299">
    <property type="entry name" value="YjjX_NTPase"/>
</dbReference>
<keyword evidence="4" id="KW-0547">Nucleotide-binding</keyword>